<accession>A0A0B7MLE8</accession>
<evidence type="ECO:0000313" key="2">
    <source>
        <dbReference type="Proteomes" id="UP000007735"/>
    </source>
</evidence>
<dbReference type="HOGENOM" id="CLU_2635572_0_0_5"/>
<organism evidence="1 2">
    <name type="scientific">Sinorhizobium fredii (strain HH103)</name>
    <dbReference type="NCBI Taxonomy" id="1117943"/>
    <lineage>
        <taxon>Bacteria</taxon>
        <taxon>Pseudomonadati</taxon>
        <taxon>Pseudomonadota</taxon>
        <taxon>Alphaproteobacteria</taxon>
        <taxon>Hyphomicrobiales</taxon>
        <taxon>Rhizobiaceae</taxon>
        <taxon>Sinorhizobium/Ensifer group</taxon>
        <taxon>Sinorhizobium</taxon>
    </lineage>
</organism>
<dbReference type="KEGG" id="sfh:SFHH103_05338"/>
<reference evidence="1 2" key="1">
    <citation type="journal article" date="2012" name="J. Bacteriol.">
        <title>Genome sequence of the soybean symbiont Sinorhizobium fredii HH103.</title>
        <authorList>
            <person name="Weidner S."/>
            <person name="Becker A."/>
            <person name="Bonilla I."/>
            <person name="Jaenicke S."/>
            <person name="Lloret J."/>
            <person name="Margaret I."/>
            <person name="Puhler A."/>
            <person name="Ruiz-Sainz J.E."/>
            <person name="Schneiker-Bekel S."/>
            <person name="Szczepanowski R."/>
            <person name="Vinardell J.M."/>
            <person name="Zehner S."/>
            <person name="Gottfert M."/>
        </authorList>
    </citation>
    <scope>NUCLEOTIDE SEQUENCE [LARGE SCALE GENOMIC DNA]</scope>
    <source>
        <strain evidence="1 2">HH103</strain>
        <plasmid evidence="2">pSfHH103e</plasmid>
    </source>
</reference>
<proteinExistence type="predicted"/>
<dbReference type="EMBL" id="HE616899">
    <property type="protein sequence ID" value="CEO91171.1"/>
    <property type="molecule type" value="Genomic_DNA"/>
</dbReference>
<keyword evidence="1" id="KW-0614">Plasmid</keyword>
<dbReference type="Proteomes" id="UP000007735">
    <property type="component" value="Plasmid pSfHH103e"/>
</dbReference>
<gene>
    <name evidence="1" type="ordered locus">SFHH103_05338</name>
</gene>
<protein>
    <submittedName>
        <fullName evidence="1">No similarity</fullName>
    </submittedName>
</protein>
<sequence length="77" mass="8759">MHQARLLLSRVERFLQLLRQFKQTLRHRLLLDLAQQECDPLLDGHVCVRTCAGFGFAHSSVLLTGMPNLKYGPGFPV</sequence>
<evidence type="ECO:0000313" key="1">
    <source>
        <dbReference type="EMBL" id="CEO91171.1"/>
    </source>
</evidence>
<dbReference type="AlphaFoldDB" id="A0A0B7MLE8"/>
<name>A0A0B7MLE8_SINF1</name>
<geneLocation type="plasmid" evidence="1 2">
    <name>pSfHH103e</name>
</geneLocation>